<proteinExistence type="predicted"/>
<dbReference type="EMBL" id="CP006682">
    <property type="protein sequence ID" value="AHB36670.1"/>
    <property type="molecule type" value="Genomic_DNA"/>
</dbReference>
<dbReference type="OrthoDB" id="389803at2"/>
<dbReference type="RefSeq" id="WP_023789989.1">
    <property type="nucleotide sequence ID" value="NC_022998.1"/>
</dbReference>
<dbReference type="KEGG" id="sapi:SAPIS_v1c08250"/>
<evidence type="ECO:0000313" key="2">
    <source>
        <dbReference type="Proteomes" id="UP000018550"/>
    </source>
</evidence>
<dbReference type="HOGENOM" id="CLU_762691_0_0_14"/>
<sequence>MLDNNNKVGEYFRNKEFGDNFLKYFKKEVLETSKNPIIQKLNLSLDNENAFSKIDWNLKLENKTSTKYEWQDENGNGKPMFNEIFRNNPIKEELVLAGEKASVNKGLYNYVKNESEEWFKKYNSGIDTFKSKNQIDFSKKDLSSTSKLGYVYLKGLQFKIDDDYTQELPEFKLLTGYSVNKKEKNWEANKYKSIEESKTIASIYNNAKQGIDAYIETFGIGKTDNTKILATFSGKTPTMGKNLWETIQNTNDFNKQALNSSLSLKNDSQDQFNQKAYRDYLLKKGNQETFSWRFVRNSFNMIFNINNTGVVYEYRTYQSGRYTKETGEENLEINFALDFVNITFNVDKIWLEKELTTFLVKQP</sequence>
<protein>
    <submittedName>
        <fullName evidence="1">Uncharacterized protein</fullName>
    </submittedName>
</protein>
<gene>
    <name evidence="1" type="ORF">SAPIS_v1c08250</name>
</gene>
<keyword evidence="2" id="KW-1185">Reference proteome</keyword>
<dbReference type="PATRIC" id="fig|1276258.3.peg.846"/>
<name>V5RLG2_SPIAP</name>
<dbReference type="Proteomes" id="UP000018550">
    <property type="component" value="Chromosome"/>
</dbReference>
<reference evidence="1 2" key="1">
    <citation type="journal article" date="2014" name="Genome Announc.">
        <title>Complete Genome Sequence of Spiroplasma apis B31T (ATCC 33834), a Bacterium Associated with May Disease of Honeybees (Apis mellifera).</title>
        <authorList>
            <person name="Ku C."/>
            <person name="Lo W.S."/>
            <person name="Chen L.L."/>
            <person name="Kuo C.H."/>
        </authorList>
    </citation>
    <scope>NUCLEOTIDE SEQUENCE [LARGE SCALE GENOMIC DNA]</scope>
    <source>
        <strain evidence="1">B31</strain>
    </source>
</reference>
<organism evidence="1 2">
    <name type="scientific">Spiroplasma apis B31</name>
    <dbReference type="NCBI Taxonomy" id="1276258"/>
    <lineage>
        <taxon>Bacteria</taxon>
        <taxon>Bacillati</taxon>
        <taxon>Mycoplasmatota</taxon>
        <taxon>Mollicutes</taxon>
        <taxon>Entomoplasmatales</taxon>
        <taxon>Spiroplasmataceae</taxon>
        <taxon>Spiroplasma</taxon>
    </lineage>
</organism>
<accession>V5RLG2</accession>
<dbReference type="AlphaFoldDB" id="V5RLG2"/>
<evidence type="ECO:0000313" key="1">
    <source>
        <dbReference type="EMBL" id="AHB36670.1"/>
    </source>
</evidence>